<reference evidence="3 4" key="1">
    <citation type="submission" date="2024-09" db="EMBL/GenBank/DDBJ databases">
        <title>Laminarin stimulates single cell rates of sulfate reduction while oxygen inhibits transcriptomic activity in coastal marine sediment.</title>
        <authorList>
            <person name="Lindsay M."/>
            <person name="Orcutt B."/>
            <person name="Emerson D."/>
            <person name="Stepanauskas R."/>
            <person name="D'Angelo T."/>
        </authorList>
    </citation>
    <scope>NUCLEOTIDE SEQUENCE [LARGE SCALE GENOMIC DNA]</scope>
    <source>
        <strain evidence="3">SAG AM-311-K15</strain>
    </source>
</reference>
<dbReference type="SMART" id="SM00240">
    <property type="entry name" value="FHA"/>
    <property type="match status" value="1"/>
</dbReference>
<proteinExistence type="predicted"/>
<evidence type="ECO:0000256" key="1">
    <source>
        <dbReference type="SAM" id="Coils"/>
    </source>
</evidence>
<dbReference type="PANTHER" id="PTHR23308">
    <property type="entry name" value="NUCLEAR INHIBITOR OF PROTEIN PHOSPHATASE-1"/>
    <property type="match status" value="1"/>
</dbReference>
<dbReference type="SUPFAM" id="SSF49879">
    <property type="entry name" value="SMAD/FHA domain"/>
    <property type="match status" value="1"/>
</dbReference>
<dbReference type="InterPro" id="IPR000253">
    <property type="entry name" value="FHA_dom"/>
</dbReference>
<dbReference type="CDD" id="cd00060">
    <property type="entry name" value="FHA"/>
    <property type="match status" value="1"/>
</dbReference>
<keyword evidence="4" id="KW-1185">Reference proteome</keyword>
<evidence type="ECO:0000259" key="2">
    <source>
        <dbReference type="PROSITE" id="PS50006"/>
    </source>
</evidence>
<dbReference type="InterPro" id="IPR008984">
    <property type="entry name" value="SMAD_FHA_dom_sf"/>
</dbReference>
<organism evidence="3 4">
    <name type="scientific">candidate division CSSED10-310 bacterium</name>
    <dbReference type="NCBI Taxonomy" id="2855610"/>
    <lineage>
        <taxon>Bacteria</taxon>
        <taxon>Bacteria division CSSED10-310</taxon>
    </lineage>
</organism>
<keyword evidence="1" id="KW-0175">Coiled coil</keyword>
<comment type="caution">
    <text evidence="3">The sequence shown here is derived from an EMBL/GenBank/DDBJ whole genome shotgun (WGS) entry which is preliminary data.</text>
</comment>
<dbReference type="Gene3D" id="2.60.200.20">
    <property type="match status" value="1"/>
</dbReference>
<evidence type="ECO:0000313" key="3">
    <source>
        <dbReference type="EMBL" id="MFC1848786.1"/>
    </source>
</evidence>
<evidence type="ECO:0000313" key="4">
    <source>
        <dbReference type="Proteomes" id="UP001594351"/>
    </source>
</evidence>
<sequence>MVEKNLSEPFEIYDMSVNNPMAQGFLEKSAFLKFLIQQIKALLNDAGEVKGSIQKYNSFVNQIERVRNELLKEKDQIKQNVENFKVKMEEINKRRRNISQQIMQLTRGKTEGQIDQDSYHRQKYELEMKRKSLGNQIHIMNKNISIYNSLMNSPISTEQFEHVTEEMAAVRGQADEGLHALEDEDLIFDDSADGITYMGVLDSDIGTVKKNLKIEGDPSGAAQEEPVTPQGEDRLNIITETGKQYYYSLSVDKIVRIGRSSQNDIQIPSPAVSRNHAEIRYEQGDFYINDLESSNGTFVNDKMVIRRKIVPNDTISIGGTRLIYLIQ</sequence>
<dbReference type="PROSITE" id="PS50006">
    <property type="entry name" value="FHA_DOMAIN"/>
    <property type="match status" value="1"/>
</dbReference>
<dbReference type="EMBL" id="JBHPBY010000007">
    <property type="protein sequence ID" value="MFC1848786.1"/>
    <property type="molecule type" value="Genomic_DNA"/>
</dbReference>
<dbReference type="InterPro" id="IPR050923">
    <property type="entry name" value="Cell_Proc_Reg/RNA_Proc"/>
</dbReference>
<feature type="domain" description="FHA" evidence="2">
    <location>
        <begin position="255"/>
        <end position="304"/>
    </location>
</feature>
<name>A0ABV6YRG3_UNCC1</name>
<feature type="coiled-coil region" evidence="1">
    <location>
        <begin position="56"/>
        <end position="108"/>
    </location>
</feature>
<accession>A0ABV6YRG3</accession>
<dbReference type="Proteomes" id="UP001594351">
    <property type="component" value="Unassembled WGS sequence"/>
</dbReference>
<gene>
    <name evidence="3" type="ORF">ACFL27_01140</name>
</gene>
<dbReference type="Pfam" id="PF00498">
    <property type="entry name" value="FHA"/>
    <property type="match status" value="1"/>
</dbReference>
<protein>
    <submittedName>
        <fullName evidence="3">FHA domain-containing protein</fullName>
    </submittedName>
</protein>